<feature type="transmembrane region" description="Helical" evidence="5">
    <location>
        <begin position="6"/>
        <end position="23"/>
    </location>
</feature>
<feature type="transmembrane region" description="Helical" evidence="5">
    <location>
        <begin position="109"/>
        <end position="130"/>
    </location>
</feature>
<organism evidence="6 7">
    <name type="scientific">Paralimibaculum aggregatum</name>
    <dbReference type="NCBI Taxonomy" id="3036245"/>
    <lineage>
        <taxon>Bacteria</taxon>
        <taxon>Pseudomonadati</taxon>
        <taxon>Pseudomonadota</taxon>
        <taxon>Alphaproteobacteria</taxon>
        <taxon>Rhodobacterales</taxon>
        <taxon>Paracoccaceae</taxon>
        <taxon>Paralimibaculum</taxon>
    </lineage>
</organism>
<dbReference type="InterPro" id="IPR052719">
    <property type="entry name" value="CvpA-like"/>
</dbReference>
<feature type="transmembrane region" description="Helical" evidence="5">
    <location>
        <begin position="70"/>
        <end position="97"/>
    </location>
</feature>
<dbReference type="Proteomes" id="UP001239909">
    <property type="component" value="Unassembled WGS sequence"/>
</dbReference>
<gene>
    <name evidence="6" type="ORF">LNKW23_04100</name>
</gene>
<keyword evidence="7" id="KW-1185">Reference proteome</keyword>
<evidence type="ECO:0000256" key="5">
    <source>
        <dbReference type="SAM" id="Phobius"/>
    </source>
</evidence>
<dbReference type="RefSeq" id="WP_285669836.1">
    <property type="nucleotide sequence ID" value="NZ_BSYI01000002.1"/>
</dbReference>
<proteinExistence type="predicted"/>
<feature type="transmembrane region" description="Helical" evidence="5">
    <location>
        <begin position="30"/>
        <end position="50"/>
    </location>
</feature>
<accession>A0ABQ6LCV1</accession>
<keyword evidence="4 5" id="KW-0472">Membrane</keyword>
<reference evidence="6 7" key="1">
    <citation type="submission" date="2023-04" db="EMBL/GenBank/DDBJ databases">
        <title>Marinoamorphus aggregata gen. nov., sp. Nov., isolate from tissue of brittle star Ophioplocus japonicus.</title>
        <authorList>
            <person name="Kawano K."/>
            <person name="Sawayama S."/>
            <person name="Nakagawa S."/>
        </authorList>
    </citation>
    <scope>NUCLEOTIDE SEQUENCE [LARGE SCALE GENOMIC DNA]</scope>
    <source>
        <strain evidence="6 7">NKW23</strain>
    </source>
</reference>
<keyword evidence="3 5" id="KW-1133">Transmembrane helix</keyword>
<dbReference type="EMBL" id="BSYI01000002">
    <property type="protein sequence ID" value="GMG81198.1"/>
    <property type="molecule type" value="Genomic_DNA"/>
</dbReference>
<dbReference type="Pfam" id="PF02674">
    <property type="entry name" value="Colicin_V"/>
    <property type="match status" value="1"/>
</dbReference>
<evidence type="ECO:0000256" key="3">
    <source>
        <dbReference type="ARBA" id="ARBA00022989"/>
    </source>
</evidence>
<comment type="subcellular location">
    <subcellularLocation>
        <location evidence="1">Membrane</location>
        <topology evidence="1">Multi-pass membrane protein</topology>
    </subcellularLocation>
</comment>
<evidence type="ECO:0000256" key="4">
    <source>
        <dbReference type="ARBA" id="ARBA00023136"/>
    </source>
</evidence>
<evidence type="ECO:0000313" key="7">
    <source>
        <dbReference type="Proteomes" id="UP001239909"/>
    </source>
</evidence>
<protein>
    <submittedName>
        <fullName evidence="6">CvpA family protein</fullName>
    </submittedName>
</protein>
<keyword evidence="2 5" id="KW-0812">Transmembrane</keyword>
<dbReference type="InterPro" id="IPR003825">
    <property type="entry name" value="Colicin-V_CvpA"/>
</dbReference>
<dbReference type="PANTHER" id="PTHR36926">
    <property type="entry name" value="COLICIN V PRODUCTION PROTEIN"/>
    <property type="match status" value="1"/>
</dbReference>
<evidence type="ECO:0000256" key="1">
    <source>
        <dbReference type="ARBA" id="ARBA00004141"/>
    </source>
</evidence>
<dbReference type="PANTHER" id="PTHR36926:SF1">
    <property type="entry name" value="COLICIN V PRODUCTION PROTEIN"/>
    <property type="match status" value="1"/>
</dbReference>
<comment type="caution">
    <text evidence="6">The sequence shown here is derived from an EMBL/GenBank/DDBJ whole genome shotgun (WGS) entry which is preliminary data.</text>
</comment>
<sequence length="221" mass="22814">MQFTMVDGGVAFIAVISAILAYSRGLTREILAIGGWLVAAVAAAFLTPVVEPLIREIPGVGPFLASSCVLSVIAAFTLVMALGLLVMAVFTPVISGLVLDSAIGPLDRILGFVFGVARAAFLVAVAYILYEELAGGQESWEPLATAQVKPYLDEISRILREAMPTELPPYVTERIDAMMAPCQGEGLDTGTVAPLDGGADAPADSAADGYGIAAPADSTAN</sequence>
<name>A0ABQ6LCV1_9RHOB</name>
<evidence type="ECO:0000256" key="2">
    <source>
        <dbReference type="ARBA" id="ARBA00022692"/>
    </source>
</evidence>
<evidence type="ECO:0000313" key="6">
    <source>
        <dbReference type="EMBL" id="GMG81198.1"/>
    </source>
</evidence>